<evidence type="ECO:0000313" key="2">
    <source>
        <dbReference type="Proteomes" id="UP000093000"/>
    </source>
</evidence>
<name>A0A1C7N4N4_9FUNG</name>
<gene>
    <name evidence="1" type="ORF">A0J61_07901</name>
</gene>
<dbReference type="EMBL" id="LUGH01000563">
    <property type="protein sequence ID" value="OBZ84050.1"/>
    <property type="molecule type" value="Genomic_DNA"/>
</dbReference>
<dbReference type="Proteomes" id="UP000093000">
    <property type="component" value="Unassembled WGS sequence"/>
</dbReference>
<sequence>MYRPHICFRITDWPHLFPNVLHFDLILEGNITTDLDELPYPLSFDDEGQIVKLTECDPSYFNPWARLHTIKEKSKFMISTSIFGAGLFTKLTTIHLDYSLYNDTAIFAARQSLLSVLHKNAQHLKTLKINKMPMSIASLDRLHANLPTLQDLCLTECSFIYTDEADYSEITPAYAIQRLKLGMLLDSKSEHAKVQVAQYVSRKYIEVEDLRLDCENNYETERWNACILGIFRRCRKLKQFDVGAIGYSKPMLQALDRMPCCKIPSRYFATLGKFEELKLLSYSKQRFHIEEMIVSQRCHSNGAELVRLLGRFPNLVSFCLNKHSPHSIQEGAQRLNIPVNTLLGDHPKLLRMELNDCKVYKANFDSTPSSTNVDPNDYSNKSIYYPLEYVKTHNVELYNKPCMMNGILRSTENWFFARMYLRCIHMKYCQMAMSLAYESVNNMPEDHALYHEPWDNPVIIDFNAKNTKLEYINIQIEDCNQLVLADEHDKRTYYTIEKIPYEQESEYIRTNQASDGRVLYIRSRQVNDAFDLSPFEDPFDRYEHESDEEYYDQYGGANFFERIFDDGEGYFPGGYGQRRSSPSHLDVLPFYQTDDFFI</sequence>
<comment type="caution">
    <text evidence="1">The sequence shown here is derived from an EMBL/GenBank/DDBJ whole genome shotgun (WGS) entry which is preliminary data.</text>
</comment>
<proteinExistence type="predicted"/>
<dbReference type="SUPFAM" id="SSF52047">
    <property type="entry name" value="RNI-like"/>
    <property type="match status" value="1"/>
</dbReference>
<accession>A0A1C7N4N4</accession>
<dbReference type="OrthoDB" id="2256890at2759"/>
<dbReference type="InterPro" id="IPR032675">
    <property type="entry name" value="LRR_dom_sf"/>
</dbReference>
<evidence type="ECO:0000313" key="1">
    <source>
        <dbReference type="EMBL" id="OBZ84050.1"/>
    </source>
</evidence>
<dbReference type="AlphaFoldDB" id="A0A1C7N4N4"/>
<dbReference type="Gene3D" id="3.80.10.10">
    <property type="entry name" value="Ribonuclease Inhibitor"/>
    <property type="match status" value="1"/>
</dbReference>
<keyword evidence="2" id="KW-1185">Reference proteome</keyword>
<dbReference type="InParanoid" id="A0A1C7N4N4"/>
<protein>
    <submittedName>
        <fullName evidence="1">Uncharacterized protein</fullName>
    </submittedName>
</protein>
<reference evidence="1 2" key="1">
    <citation type="submission" date="2016-03" db="EMBL/GenBank/DDBJ databases">
        <title>Choanephora cucurbitarum.</title>
        <authorList>
            <person name="Min B."/>
            <person name="Park H."/>
            <person name="Park J.-H."/>
            <person name="Shin H.-D."/>
            <person name="Choi I.-G."/>
        </authorList>
    </citation>
    <scope>NUCLEOTIDE SEQUENCE [LARGE SCALE GENOMIC DNA]</scope>
    <source>
        <strain evidence="1 2">KUS-F28377</strain>
    </source>
</reference>
<organism evidence="1 2">
    <name type="scientific">Choanephora cucurbitarum</name>
    <dbReference type="NCBI Taxonomy" id="101091"/>
    <lineage>
        <taxon>Eukaryota</taxon>
        <taxon>Fungi</taxon>
        <taxon>Fungi incertae sedis</taxon>
        <taxon>Mucoromycota</taxon>
        <taxon>Mucoromycotina</taxon>
        <taxon>Mucoromycetes</taxon>
        <taxon>Mucorales</taxon>
        <taxon>Mucorineae</taxon>
        <taxon>Choanephoraceae</taxon>
        <taxon>Choanephoroideae</taxon>
        <taxon>Choanephora</taxon>
    </lineage>
</organism>